<reference evidence="2 3" key="1">
    <citation type="journal article" date="2007" name="Genome Biol.">
        <title>Interrupted coding sequences in Mycobacterium smegmatis: authentic mutations or sequencing errors?</title>
        <authorList>
            <person name="Deshayes C."/>
            <person name="Perrodou E."/>
            <person name="Gallien S."/>
            <person name="Euphrasie D."/>
            <person name="Schaeffer C."/>
            <person name="Van-Dorsselaer A."/>
            <person name="Poch O."/>
            <person name="Lecompte O."/>
            <person name="Reyrat J.M."/>
        </authorList>
    </citation>
    <scope>NUCLEOTIDE SEQUENCE [LARGE SCALE GENOMIC DNA]</scope>
    <source>
        <strain evidence="3">ATCC 700084 / mc(2)155</strain>
    </source>
</reference>
<gene>
    <name evidence="2" type="ordered locus">MSMEI_0233</name>
</gene>
<name>I7G2Q5_MYCS2</name>
<dbReference type="EMBL" id="CP001663">
    <property type="protein sequence ID" value="AFP36714.1"/>
    <property type="molecule type" value="Genomic_DNA"/>
</dbReference>
<reference evidence="2 3" key="2">
    <citation type="journal article" date="2009" name="Genome Res.">
        <title>Ortho-proteogenomics: multiple proteomes investigation through orthology and a new MS-based protocol.</title>
        <authorList>
            <person name="Gallien S."/>
            <person name="Perrodou E."/>
            <person name="Carapito C."/>
            <person name="Deshayes C."/>
            <person name="Reyrat J.M."/>
            <person name="Van Dorsselaer A."/>
            <person name="Poch O."/>
            <person name="Schaeffer C."/>
            <person name="Lecompte O."/>
        </authorList>
    </citation>
    <scope>NUCLEOTIDE SEQUENCE [LARGE SCALE GENOMIC DNA]</scope>
    <source>
        <strain evidence="3">ATCC 700084 / mc(2)155</strain>
    </source>
</reference>
<dbReference type="AlphaFoldDB" id="I7G2Q5"/>
<feature type="compositionally biased region" description="Polar residues" evidence="1">
    <location>
        <begin position="44"/>
        <end position="54"/>
    </location>
</feature>
<dbReference type="KEGG" id="msg:MSMEI_0233"/>
<sequence>MGKGQAALPVGRGSNAGGGEVTLAPDVRDMRDARRKDMSPIQPPSNRSPGQRNQGPRPAAVRPRDPQAPARGAARGPQRQFDDRPVEYWPTAAIRAALETDDLTVWQRIVAAIKRDPYGRTARQVEEVLETARPYGVSKALSEVLVRTRDHLEASERAEVAKQIQAMLRRSKLAPPEFASRVGVSNEEFATYLEGSVSPRASLLLRMQRLSDRFAKIAAQRSGK</sequence>
<dbReference type="PATRIC" id="fig|246196.56.peg.238"/>
<accession>I7G2Q5</accession>
<evidence type="ECO:0000256" key="1">
    <source>
        <dbReference type="SAM" id="MobiDB-lite"/>
    </source>
</evidence>
<protein>
    <submittedName>
        <fullName evidence="2">Uncharacterized protein</fullName>
    </submittedName>
</protein>
<proteinExistence type="predicted"/>
<evidence type="ECO:0000313" key="2">
    <source>
        <dbReference type="EMBL" id="AFP36714.1"/>
    </source>
</evidence>
<feature type="compositionally biased region" description="Low complexity" evidence="1">
    <location>
        <begin position="67"/>
        <end position="79"/>
    </location>
</feature>
<feature type="region of interest" description="Disordered" evidence="1">
    <location>
        <begin position="1"/>
        <end position="85"/>
    </location>
</feature>
<organism evidence="2 3">
    <name type="scientific">Mycolicibacterium smegmatis (strain ATCC 700084 / mc(2)155)</name>
    <name type="common">Mycobacterium smegmatis</name>
    <dbReference type="NCBI Taxonomy" id="246196"/>
    <lineage>
        <taxon>Bacteria</taxon>
        <taxon>Bacillati</taxon>
        <taxon>Actinomycetota</taxon>
        <taxon>Actinomycetes</taxon>
        <taxon>Mycobacteriales</taxon>
        <taxon>Mycobacteriaceae</taxon>
        <taxon>Mycolicibacterium</taxon>
    </lineage>
</organism>
<feature type="compositionally biased region" description="Basic and acidic residues" evidence="1">
    <location>
        <begin position="26"/>
        <end position="38"/>
    </location>
</feature>
<evidence type="ECO:0000313" key="3">
    <source>
        <dbReference type="Proteomes" id="UP000006158"/>
    </source>
</evidence>
<dbReference type="Proteomes" id="UP000006158">
    <property type="component" value="Chromosome"/>
</dbReference>